<dbReference type="EMBL" id="RIBS01000001">
    <property type="protein sequence ID" value="RNF86263.1"/>
    <property type="molecule type" value="Genomic_DNA"/>
</dbReference>
<dbReference type="Proteomes" id="UP000267049">
    <property type="component" value="Unassembled WGS sequence"/>
</dbReference>
<dbReference type="Gene3D" id="3.40.50.1100">
    <property type="match status" value="2"/>
</dbReference>
<evidence type="ECO:0000256" key="3">
    <source>
        <dbReference type="SAM" id="MobiDB-lite"/>
    </source>
</evidence>
<dbReference type="SUPFAM" id="SSF53686">
    <property type="entry name" value="Tryptophan synthase beta subunit-like PLP-dependent enzymes"/>
    <property type="match status" value="1"/>
</dbReference>
<evidence type="ECO:0000256" key="1">
    <source>
        <dbReference type="ARBA" id="ARBA00001933"/>
    </source>
</evidence>
<name>A0A3M8SZR3_9GAMM</name>
<keyword evidence="6" id="KW-1185">Reference proteome</keyword>
<keyword evidence="2" id="KW-0663">Pyridoxal phosphate</keyword>
<dbReference type="AlphaFoldDB" id="A0A3M8SZR3"/>
<evidence type="ECO:0000313" key="6">
    <source>
        <dbReference type="Proteomes" id="UP000267049"/>
    </source>
</evidence>
<comment type="caution">
    <text evidence="5">The sequence shown here is derived from an EMBL/GenBank/DDBJ whole genome shotgun (WGS) entry which is preliminary data.</text>
</comment>
<dbReference type="PANTHER" id="PTHR42937:SF1">
    <property type="entry name" value="DIAMINOPROPIONATE AMMONIA-LYASE"/>
    <property type="match status" value="1"/>
</dbReference>
<sequence>MNPNPSDIAAEYAALFPDHGPSPLLELPALAQHCGVARVFIKDEGARPYGNFKILGGMLAGLRLLARRGGVDSIQALLTRTTPVSLPTLLCASDGNHGLAVALAAQRAGTTARIFLPNAVSAQRAERIRACGADIVWIDGTYDDAVNAAGEAARESGSLLVADTGARIDDPVVQQVMAGYGLVLHELRRQFHDADARATHAFVQAGVGGLAAAVADGMRDISSPPGRLLVVEPEAAACVAQALVHGQAVQVPGDLHTVADMLSCGVASAPAIPVLRQYGAKAVAVDEALLRHAVEVLYAAHGPRATPSGAAGLAGLLHVAGQPDLRDEHALQHDSHVLLIVTERPISGLDGHRPLPRRRNRNAIRASARKV</sequence>
<protein>
    <submittedName>
        <fullName evidence="5">Pyridoxal-phosphate dependent enzyme</fullName>
    </submittedName>
</protein>
<comment type="cofactor">
    <cofactor evidence="1">
        <name>pyridoxal 5'-phosphate</name>
        <dbReference type="ChEBI" id="CHEBI:597326"/>
    </cofactor>
</comment>
<reference evidence="5 6" key="1">
    <citation type="submission" date="2018-11" db="EMBL/GenBank/DDBJ databases">
        <title>Lysobacter cryohumiis sp. nov., isolated from soil in the Tianshan Mountains, Xinjiang, China.</title>
        <authorList>
            <person name="Luo Y."/>
            <person name="Sheng H."/>
        </authorList>
    </citation>
    <scope>NUCLEOTIDE SEQUENCE [LARGE SCALE GENOMIC DNA]</scope>
    <source>
        <strain evidence="5 6">ZS60</strain>
    </source>
</reference>
<dbReference type="InterPro" id="IPR036052">
    <property type="entry name" value="TrpB-like_PALP_sf"/>
</dbReference>
<dbReference type="Pfam" id="PF00291">
    <property type="entry name" value="PALP"/>
    <property type="match status" value="1"/>
</dbReference>
<proteinExistence type="predicted"/>
<feature type="domain" description="Tryptophan synthase beta chain-like PALP" evidence="4">
    <location>
        <begin position="17"/>
        <end position="342"/>
    </location>
</feature>
<evidence type="ECO:0000259" key="4">
    <source>
        <dbReference type="Pfam" id="PF00291"/>
    </source>
</evidence>
<feature type="compositionally biased region" description="Basic residues" evidence="3">
    <location>
        <begin position="354"/>
        <end position="371"/>
    </location>
</feature>
<gene>
    <name evidence="5" type="ORF">EER27_02230</name>
</gene>
<dbReference type="PANTHER" id="PTHR42937">
    <property type="match status" value="1"/>
</dbReference>
<dbReference type="RefSeq" id="WP_123086382.1">
    <property type="nucleotide sequence ID" value="NZ_RIBS01000001.1"/>
</dbReference>
<evidence type="ECO:0000256" key="2">
    <source>
        <dbReference type="ARBA" id="ARBA00022898"/>
    </source>
</evidence>
<dbReference type="InterPro" id="IPR001926">
    <property type="entry name" value="TrpB-like_PALP"/>
</dbReference>
<evidence type="ECO:0000313" key="5">
    <source>
        <dbReference type="EMBL" id="RNF86263.1"/>
    </source>
</evidence>
<organism evidence="5 6">
    <name type="scientific">Montanilutibacter psychrotolerans</name>
    <dbReference type="NCBI Taxonomy" id="1327343"/>
    <lineage>
        <taxon>Bacteria</taxon>
        <taxon>Pseudomonadati</taxon>
        <taxon>Pseudomonadota</taxon>
        <taxon>Gammaproteobacteria</taxon>
        <taxon>Lysobacterales</taxon>
        <taxon>Lysobacteraceae</taxon>
        <taxon>Montanilutibacter</taxon>
    </lineage>
</organism>
<accession>A0A3M8SZR3</accession>
<dbReference type="OrthoDB" id="34584at2"/>
<feature type="region of interest" description="Disordered" evidence="3">
    <location>
        <begin position="349"/>
        <end position="371"/>
    </location>
</feature>